<evidence type="ECO:0000313" key="3">
    <source>
        <dbReference type="EMBL" id="MDZ7543149.1"/>
    </source>
</evidence>
<dbReference type="PANTHER" id="PTHR33799:SF1">
    <property type="entry name" value="PTS SYSTEM MANNOSE-SPECIFIC EIIAB COMPONENT-RELATED"/>
    <property type="match status" value="1"/>
</dbReference>
<dbReference type="AlphaFoldDB" id="A0AAW9K627"/>
<dbReference type="InterPro" id="IPR051471">
    <property type="entry name" value="Bacterial_PTS_sugar_comp"/>
</dbReference>
<dbReference type="GO" id="GO:0016740">
    <property type="term" value="F:transferase activity"/>
    <property type="evidence" value="ECO:0007669"/>
    <property type="project" value="UniProtKB-KW"/>
</dbReference>
<name>A0AAW9K627_CLOPF</name>
<evidence type="ECO:0000259" key="2">
    <source>
        <dbReference type="PROSITE" id="PS51096"/>
    </source>
</evidence>
<dbReference type="EMBL" id="WNUR01000876">
    <property type="protein sequence ID" value="MDZ7543149.1"/>
    <property type="molecule type" value="Genomic_DNA"/>
</dbReference>
<dbReference type="PROSITE" id="PS51096">
    <property type="entry name" value="PTS_EIIA_TYPE_4"/>
    <property type="match status" value="1"/>
</dbReference>
<keyword evidence="1" id="KW-0808">Transferase</keyword>
<dbReference type="Proteomes" id="UP001288944">
    <property type="component" value="Unassembled WGS sequence"/>
</dbReference>
<sequence>PCNVEYVDFEETDSTEDLKKKYYASLENLDNCDSILALSDLAGGSPFKTLVEVKTEIEKTMEVIGGTNLPMLLEISMTKDIIDDLHSLSESAIEVGKSGVVKFEFIVHEDDESEDGI</sequence>
<feature type="domain" description="PTS EIIA type-4" evidence="2">
    <location>
        <begin position="1"/>
        <end position="100"/>
    </location>
</feature>
<proteinExistence type="predicted"/>
<dbReference type="Pfam" id="PF03610">
    <property type="entry name" value="EIIA-man"/>
    <property type="match status" value="1"/>
</dbReference>
<reference evidence="3" key="1">
    <citation type="submission" date="2019-11" db="EMBL/GenBank/DDBJ databases">
        <title>Characterization of Clostridium perfringens isolates from swine manure treated agricultural soils.</title>
        <authorList>
            <person name="Wushke S.T."/>
        </authorList>
    </citation>
    <scope>NUCLEOTIDE SEQUENCE</scope>
    <source>
        <strain evidence="3">X62</strain>
    </source>
</reference>
<evidence type="ECO:0000256" key="1">
    <source>
        <dbReference type="ARBA" id="ARBA00022679"/>
    </source>
</evidence>
<accession>A0AAW9K627</accession>
<dbReference type="GO" id="GO:0016020">
    <property type="term" value="C:membrane"/>
    <property type="evidence" value="ECO:0007669"/>
    <property type="project" value="InterPro"/>
</dbReference>
<dbReference type="SUPFAM" id="SSF53062">
    <property type="entry name" value="PTS system fructose IIA component-like"/>
    <property type="match status" value="1"/>
</dbReference>
<dbReference type="GO" id="GO:0009401">
    <property type="term" value="P:phosphoenolpyruvate-dependent sugar phosphotransferase system"/>
    <property type="evidence" value="ECO:0007669"/>
    <property type="project" value="InterPro"/>
</dbReference>
<dbReference type="Gene3D" id="3.40.50.510">
    <property type="entry name" value="Phosphotransferase system, mannose-type IIA component"/>
    <property type="match status" value="1"/>
</dbReference>
<protein>
    <submittedName>
        <fullName evidence="3">PTS fructose transporter subunit IIA</fullName>
    </submittedName>
</protein>
<comment type="caution">
    <text evidence="3">The sequence shown here is derived from an EMBL/GenBank/DDBJ whole genome shotgun (WGS) entry which is preliminary data.</text>
</comment>
<feature type="non-terminal residue" evidence="3">
    <location>
        <position position="1"/>
    </location>
</feature>
<evidence type="ECO:0000313" key="4">
    <source>
        <dbReference type="Proteomes" id="UP001288944"/>
    </source>
</evidence>
<dbReference type="InterPro" id="IPR036662">
    <property type="entry name" value="PTS_EIIA_man-typ_sf"/>
</dbReference>
<dbReference type="InterPro" id="IPR004701">
    <property type="entry name" value="PTS_EIIA_man-typ"/>
</dbReference>
<gene>
    <name evidence="3" type="ORF">GNF83_18625</name>
</gene>
<dbReference type="PANTHER" id="PTHR33799">
    <property type="entry name" value="PTS PERMEASE-RELATED-RELATED"/>
    <property type="match status" value="1"/>
</dbReference>
<organism evidence="3 4">
    <name type="scientific">Clostridium perfringens</name>
    <dbReference type="NCBI Taxonomy" id="1502"/>
    <lineage>
        <taxon>Bacteria</taxon>
        <taxon>Bacillati</taxon>
        <taxon>Bacillota</taxon>
        <taxon>Clostridia</taxon>
        <taxon>Eubacteriales</taxon>
        <taxon>Clostridiaceae</taxon>
        <taxon>Clostridium</taxon>
    </lineage>
</organism>